<name>A0A4Y9YCC5_9APHY</name>
<dbReference type="EMBL" id="SEKV01000356">
    <property type="protein sequence ID" value="TFY58499.1"/>
    <property type="molecule type" value="Genomic_DNA"/>
</dbReference>
<dbReference type="STRING" id="34475.A0A4Y9YCC5"/>
<dbReference type="Proteomes" id="UP000298390">
    <property type="component" value="Unassembled WGS sequence"/>
</dbReference>
<feature type="compositionally biased region" description="Low complexity" evidence="1">
    <location>
        <begin position="364"/>
        <end position="378"/>
    </location>
</feature>
<organism evidence="2 3">
    <name type="scientific">Rhodofomes roseus</name>
    <dbReference type="NCBI Taxonomy" id="34475"/>
    <lineage>
        <taxon>Eukaryota</taxon>
        <taxon>Fungi</taxon>
        <taxon>Dikarya</taxon>
        <taxon>Basidiomycota</taxon>
        <taxon>Agaricomycotina</taxon>
        <taxon>Agaricomycetes</taxon>
        <taxon>Polyporales</taxon>
        <taxon>Rhodofomes</taxon>
    </lineage>
</organism>
<reference evidence="2 3" key="1">
    <citation type="submission" date="2019-01" db="EMBL/GenBank/DDBJ databases">
        <title>Genome sequencing of the rare red list fungi Fomitopsis rosea.</title>
        <authorList>
            <person name="Buettner E."/>
            <person name="Kellner H."/>
        </authorList>
    </citation>
    <scope>NUCLEOTIDE SEQUENCE [LARGE SCALE GENOMIC DNA]</scope>
    <source>
        <strain evidence="2 3">DSM 105464</strain>
    </source>
</reference>
<gene>
    <name evidence="2" type="ORF">EVJ58_g6382</name>
</gene>
<accession>A0A4Y9YCC5</accession>
<proteinExistence type="predicted"/>
<comment type="caution">
    <text evidence="2">The sequence shown here is derived from an EMBL/GenBank/DDBJ whole genome shotgun (WGS) entry which is preliminary data.</text>
</comment>
<feature type="compositionally biased region" description="Low complexity" evidence="1">
    <location>
        <begin position="282"/>
        <end position="305"/>
    </location>
</feature>
<evidence type="ECO:0000256" key="1">
    <source>
        <dbReference type="SAM" id="MobiDB-lite"/>
    </source>
</evidence>
<feature type="region of interest" description="Disordered" evidence="1">
    <location>
        <begin position="281"/>
        <end position="386"/>
    </location>
</feature>
<protein>
    <submittedName>
        <fullName evidence="2">Uncharacterized protein</fullName>
    </submittedName>
</protein>
<dbReference type="AlphaFoldDB" id="A0A4Y9YCC5"/>
<evidence type="ECO:0000313" key="2">
    <source>
        <dbReference type="EMBL" id="TFY58499.1"/>
    </source>
</evidence>
<sequence length="386" mass="41385">MSAFIRAVSPFVASLDATMASVAQAAAQEDTAPEPGELTKVGRHHRLFAAANVTQVVDMVPSDYRQAFRPLLLEVSETQKKIFRIQATISKWEKTMASGTLPAHIRQTAPTLQQTKEFAASSGGAAQRAALEKVHGDYLQSYYTAELSAKKDELLFLEGHMTPENIFERCSAKIKEVFDRLVVTQKVPRFVTDGSGATNVIFEQSPLVKSVHDEVLEDCLAYALRVIGLETDTWNAGQDKAAAKKNVHKALDVEMGDTTSASGSKDLAKLVDERVKREVKKALSAKSGAGKAGSSSKPARKNSGGKNDGKKKTSGKASGGPKVSLQDAPSYLPPPLISAMKRNGGKVPLSEMKFKRKNVSAQKSTAQRQADAASSSAKGKGKGRAK</sequence>
<evidence type="ECO:0000313" key="3">
    <source>
        <dbReference type="Proteomes" id="UP000298390"/>
    </source>
</evidence>